<feature type="compositionally biased region" description="Basic residues" evidence="1">
    <location>
        <begin position="76"/>
        <end position="85"/>
    </location>
</feature>
<name>A0A4Y3PNN1_BREPA</name>
<accession>A0A4Y3PNN1</accession>
<dbReference type="RefSeq" id="WP_122966827.1">
    <property type="nucleotide sequence ID" value="NZ_BJMH01000030.1"/>
</dbReference>
<dbReference type="EMBL" id="BJMH01000030">
    <property type="protein sequence ID" value="GEB34937.1"/>
    <property type="molecule type" value="Genomic_DNA"/>
</dbReference>
<gene>
    <name evidence="2" type="ORF">BPA01_45170</name>
</gene>
<proteinExistence type="predicted"/>
<dbReference type="AlphaFoldDB" id="A0A4Y3PNN1"/>
<evidence type="ECO:0000256" key="1">
    <source>
        <dbReference type="SAM" id="MobiDB-lite"/>
    </source>
</evidence>
<comment type="caution">
    <text evidence="2">The sequence shown here is derived from an EMBL/GenBank/DDBJ whole genome shotgun (WGS) entry which is preliminary data.</text>
</comment>
<sequence>MAMPQPRRTPARKTPFLNHLELRRAPKSHQQNFLRVKQSMPKQDMAVDKYEAPRPKRQLPAKSKSQSPVASDVSRQARKVGKAFGKKTAPIKPPKIRTPLAAPDPLEELPHLDSSSLLASEPLRMADSGAVTAPVRGQQETGTAANAGSSSSQVVFADVAYTEQGENAYVQVSILEEAWEVNWVHPIHAHWQQEWLEIHPKISLDVQETRHESNGRVVWVRGDFELTVIGTTSEAGKVAHETLRLPFTSTVLRPPVASEKQGAGAFPDNSPLASTESWIETGDWKASLMSEPFMKKGAGTSEYNGVAIVSGRIWWFRKQLIPLRHVGQD</sequence>
<organism evidence="2 3">
    <name type="scientific">Brevibacillus parabrevis</name>
    <dbReference type="NCBI Taxonomy" id="54914"/>
    <lineage>
        <taxon>Bacteria</taxon>
        <taxon>Bacillati</taxon>
        <taxon>Bacillota</taxon>
        <taxon>Bacilli</taxon>
        <taxon>Bacillales</taxon>
        <taxon>Paenibacillaceae</taxon>
        <taxon>Brevibacillus</taxon>
    </lineage>
</organism>
<dbReference type="Proteomes" id="UP000316882">
    <property type="component" value="Unassembled WGS sequence"/>
</dbReference>
<evidence type="ECO:0000313" key="2">
    <source>
        <dbReference type="EMBL" id="GEB34937.1"/>
    </source>
</evidence>
<reference evidence="2 3" key="1">
    <citation type="submission" date="2019-06" db="EMBL/GenBank/DDBJ databases">
        <title>Whole genome shotgun sequence of Brevibacillus parabrevis NBRC 12334.</title>
        <authorList>
            <person name="Hosoyama A."/>
            <person name="Uohara A."/>
            <person name="Ohji S."/>
            <person name="Ichikawa N."/>
        </authorList>
    </citation>
    <scope>NUCLEOTIDE SEQUENCE [LARGE SCALE GENOMIC DNA]</scope>
    <source>
        <strain evidence="2 3">NBRC 12334</strain>
    </source>
</reference>
<protein>
    <submittedName>
        <fullName evidence="2">Uncharacterized protein</fullName>
    </submittedName>
</protein>
<feature type="region of interest" description="Disordered" evidence="1">
    <location>
        <begin position="1"/>
        <end position="106"/>
    </location>
</feature>
<feature type="compositionally biased region" description="Basic and acidic residues" evidence="1">
    <location>
        <begin position="45"/>
        <end position="54"/>
    </location>
</feature>
<evidence type="ECO:0000313" key="3">
    <source>
        <dbReference type="Proteomes" id="UP000316882"/>
    </source>
</evidence>
<keyword evidence="3" id="KW-1185">Reference proteome</keyword>